<protein>
    <submittedName>
        <fullName evidence="2">DDE transposase</fullName>
    </submittedName>
</protein>
<gene>
    <name evidence="2" type="ORF">EZ456_23865</name>
</gene>
<comment type="caution">
    <text evidence="2">The sequence shown here is derived from an EMBL/GenBank/DDBJ whole genome shotgun (WGS) entry which is preliminary data.</text>
</comment>
<dbReference type="PANTHER" id="PTHR33498">
    <property type="entry name" value="TRANSPOSASE FOR INSERTION SEQUENCE ELEMENT IS1557"/>
    <property type="match status" value="1"/>
</dbReference>
<dbReference type="InterPro" id="IPR002560">
    <property type="entry name" value="Transposase_DDE"/>
</dbReference>
<dbReference type="RefSeq" id="WP_131534573.1">
    <property type="nucleotide sequence ID" value="NZ_SJSO01000035.1"/>
</dbReference>
<dbReference type="EMBL" id="SJSO01000035">
    <property type="protein sequence ID" value="TCD16852.1"/>
    <property type="molecule type" value="Genomic_DNA"/>
</dbReference>
<keyword evidence="3" id="KW-1185">Reference proteome</keyword>
<dbReference type="InterPro" id="IPR047951">
    <property type="entry name" value="Transpos_ISL3"/>
</dbReference>
<reference evidence="2 3" key="1">
    <citation type="submission" date="2019-02" db="EMBL/GenBank/DDBJ databases">
        <title>Pedobacter sp. RP-3-21 sp. nov., isolated from Arctic soil.</title>
        <authorList>
            <person name="Dahal R.H."/>
        </authorList>
    </citation>
    <scope>NUCLEOTIDE SEQUENCE [LARGE SCALE GENOMIC DNA]</scope>
    <source>
        <strain evidence="2 3">RP-3-21</strain>
    </source>
</reference>
<name>A0A4R0PG13_9SPHI</name>
<dbReference type="OrthoDB" id="2110692at2"/>
<dbReference type="Proteomes" id="UP000293925">
    <property type="component" value="Unassembled WGS sequence"/>
</dbReference>
<dbReference type="AlphaFoldDB" id="A0A4R0PG13"/>
<sequence>MDSSPISCKTLGHFFGVDGKRLEEQYASHLSGFTAWEQLEHAENWILFPENLGEYLSIDETSLSQGELYTVLTNKEAKGKKGALVAIVKGTESESVIKVLSQIRVGLRRKVREVTLDLAPTMARIVKRSFPNAKLVSDRFHVQQLASEGVQEIRISHRWDAIEQENKEMELAKTAKKRWVPELLENGDTVKQLLARSRYLLFKREVNWTPSQSHRAELLFGLYPDLEQAYKLSQGLSIILSTSKDRIVAFKKLAIWYNQVEAAGFKSFNTISRTIQNNYETILNYFTNRSTNASAESFNAKIKAFRAQFRGVRNVKFFLFRLAKIYA</sequence>
<evidence type="ECO:0000313" key="3">
    <source>
        <dbReference type="Proteomes" id="UP000293925"/>
    </source>
</evidence>
<dbReference type="Pfam" id="PF01610">
    <property type="entry name" value="DDE_Tnp_ISL3"/>
    <property type="match status" value="1"/>
</dbReference>
<evidence type="ECO:0000313" key="2">
    <source>
        <dbReference type="EMBL" id="TCD16852.1"/>
    </source>
</evidence>
<proteinExistence type="predicted"/>
<evidence type="ECO:0000259" key="1">
    <source>
        <dbReference type="Pfam" id="PF01610"/>
    </source>
</evidence>
<dbReference type="PANTHER" id="PTHR33498:SF1">
    <property type="entry name" value="TRANSPOSASE FOR INSERTION SEQUENCE ELEMENT IS1557"/>
    <property type="match status" value="1"/>
</dbReference>
<organism evidence="2 3">
    <name type="scientific">Pedobacter psychrodurus</name>
    <dbReference type="NCBI Taxonomy" id="2530456"/>
    <lineage>
        <taxon>Bacteria</taxon>
        <taxon>Pseudomonadati</taxon>
        <taxon>Bacteroidota</taxon>
        <taxon>Sphingobacteriia</taxon>
        <taxon>Sphingobacteriales</taxon>
        <taxon>Sphingobacteriaceae</taxon>
        <taxon>Pedobacter</taxon>
    </lineage>
</organism>
<feature type="domain" description="Transposase IS204/IS1001/IS1096/IS1165 DDE" evidence="1">
    <location>
        <begin position="56"/>
        <end position="321"/>
    </location>
</feature>
<accession>A0A4R0PG13</accession>